<evidence type="ECO:0000256" key="2">
    <source>
        <dbReference type="ARBA" id="ARBA00022448"/>
    </source>
</evidence>
<evidence type="ECO:0000256" key="8">
    <source>
        <dbReference type="ARBA" id="ARBA00037998"/>
    </source>
</evidence>
<evidence type="ECO:0000256" key="3">
    <source>
        <dbReference type="ARBA" id="ARBA00022475"/>
    </source>
</evidence>
<dbReference type="CDD" id="cd06582">
    <property type="entry name" value="TM_PBP1_LivH_like"/>
    <property type="match status" value="1"/>
</dbReference>
<dbReference type="GO" id="GO:0006865">
    <property type="term" value="P:amino acid transport"/>
    <property type="evidence" value="ECO:0007669"/>
    <property type="project" value="UniProtKB-KW"/>
</dbReference>
<dbReference type="RefSeq" id="WP_090270221.1">
    <property type="nucleotide sequence ID" value="NZ_FOEP01000009.1"/>
</dbReference>
<dbReference type="AlphaFoldDB" id="A0A1H9HB97"/>
<evidence type="ECO:0000256" key="5">
    <source>
        <dbReference type="ARBA" id="ARBA00022970"/>
    </source>
</evidence>
<evidence type="ECO:0000313" key="11">
    <source>
        <dbReference type="Proteomes" id="UP000198634"/>
    </source>
</evidence>
<feature type="transmembrane region" description="Helical" evidence="9">
    <location>
        <begin position="190"/>
        <end position="213"/>
    </location>
</feature>
<dbReference type="GO" id="GO:0022857">
    <property type="term" value="F:transmembrane transporter activity"/>
    <property type="evidence" value="ECO:0007669"/>
    <property type="project" value="InterPro"/>
</dbReference>
<evidence type="ECO:0000256" key="1">
    <source>
        <dbReference type="ARBA" id="ARBA00004651"/>
    </source>
</evidence>
<proteinExistence type="inferred from homology"/>
<comment type="subcellular location">
    <subcellularLocation>
        <location evidence="1">Cell membrane</location>
        <topology evidence="1">Multi-pass membrane protein</topology>
    </subcellularLocation>
</comment>
<name>A0A1H9HB97_9RHOB</name>
<keyword evidence="2" id="KW-0813">Transport</keyword>
<feature type="transmembrane region" description="Helical" evidence="9">
    <location>
        <begin position="60"/>
        <end position="79"/>
    </location>
</feature>
<keyword evidence="5" id="KW-0029">Amino-acid transport</keyword>
<feature type="transmembrane region" description="Helical" evidence="9">
    <location>
        <begin position="139"/>
        <end position="159"/>
    </location>
</feature>
<gene>
    <name evidence="10" type="ORF">SAMN04488092_10946</name>
</gene>
<dbReference type="InterPro" id="IPR052157">
    <property type="entry name" value="BCAA_transport_permease"/>
</dbReference>
<comment type="similarity">
    <text evidence="8">Belongs to the binding-protein-dependent transport system permease family. LivHM subfamily.</text>
</comment>
<dbReference type="Proteomes" id="UP000198634">
    <property type="component" value="Unassembled WGS sequence"/>
</dbReference>
<reference evidence="10 11" key="1">
    <citation type="submission" date="2016-10" db="EMBL/GenBank/DDBJ databases">
        <authorList>
            <person name="de Groot N.N."/>
        </authorList>
    </citation>
    <scope>NUCLEOTIDE SEQUENCE [LARGE SCALE GENOMIC DNA]</scope>
    <source>
        <strain evidence="10 11">DSM 22007</strain>
    </source>
</reference>
<accession>A0A1H9HB97</accession>
<dbReference type="EMBL" id="FOEP01000009">
    <property type="protein sequence ID" value="SEQ59518.1"/>
    <property type="molecule type" value="Genomic_DNA"/>
</dbReference>
<keyword evidence="11" id="KW-1185">Reference proteome</keyword>
<dbReference type="Pfam" id="PF02653">
    <property type="entry name" value="BPD_transp_2"/>
    <property type="match status" value="1"/>
</dbReference>
<dbReference type="PANTHER" id="PTHR11795:SF451">
    <property type="entry name" value="ABC TRANSPORTER PERMEASE PROTEIN"/>
    <property type="match status" value="1"/>
</dbReference>
<keyword evidence="4 9" id="KW-0812">Transmembrane</keyword>
<evidence type="ECO:0000256" key="4">
    <source>
        <dbReference type="ARBA" id="ARBA00022692"/>
    </source>
</evidence>
<evidence type="ECO:0000313" key="10">
    <source>
        <dbReference type="EMBL" id="SEQ59518.1"/>
    </source>
</evidence>
<evidence type="ECO:0000256" key="6">
    <source>
        <dbReference type="ARBA" id="ARBA00022989"/>
    </source>
</evidence>
<dbReference type="OrthoDB" id="9779023at2"/>
<evidence type="ECO:0000256" key="9">
    <source>
        <dbReference type="SAM" id="Phobius"/>
    </source>
</evidence>
<sequence length="290" mass="30554">MNYLIQLTATGIAIGAIYGLIAMAFALVYKSTGLINFAQGEVAMMVAYLTWAFAGQFGSGLIGVAVFTIVAGMVLGLVIERLLIRPMMGEPIFSIVLVTIGLAVILRSLVLLIWDASPHPMGIEAASELIRIGNLNMRAGQVFVIGLMGALLVASWAFFRYSRYGIAMRAVADDDRTALLMGVNTARVQAVAWAASSTIAGMAGVCFAALYDISPDIYSIGLKAFPAAILGGLDAVLGSAFGGIIVGLIENMTGGYMSSTIKEISGFVLIVGVLMIRPSGLFGQREIERV</sequence>
<dbReference type="PANTHER" id="PTHR11795">
    <property type="entry name" value="BRANCHED-CHAIN AMINO ACID TRANSPORT SYSTEM PERMEASE PROTEIN LIVH"/>
    <property type="match status" value="1"/>
</dbReference>
<evidence type="ECO:0000256" key="7">
    <source>
        <dbReference type="ARBA" id="ARBA00023136"/>
    </source>
</evidence>
<keyword evidence="3" id="KW-1003">Cell membrane</keyword>
<feature type="transmembrane region" description="Helical" evidence="9">
    <location>
        <begin position="225"/>
        <end position="249"/>
    </location>
</feature>
<keyword evidence="7 9" id="KW-0472">Membrane</keyword>
<keyword evidence="6 9" id="KW-1133">Transmembrane helix</keyword>
<feature type="transmembrane region" description="Helical" evidence="9">
    <location>
        <begin position="6"/>
        <end position="27"/>
    </location>
</feature>
<dbReference type="InterPro" id="IPR001851">
    <property type="entry name" value="ABC_transp_permease"/>
</dbReference>
<dbReference type="GO" id="GO:0005886">
    <property type="term" value="C:plasma membrane"/>
    <property type="evidence" value="ECO:0007669"/>
    <property type="project" value="UniProtKB-SubCell"/>
</dbReference>
<dbReference type="STRING" id="657014.SAMN04488092_10946"/>
<feature type="transmembrane region" description="Helical" evidence="9">
    <location>
        <begin position="91"/>
        <end position="114"/>
    </location>
</feature>
<organism evidence="10 11">
    <name type="scientific">Thalassovita taeanensis</name>
    <dbReference type="NCBI Taxonomy" id="657014"/>
    <lineage>
        <taxon>Bacteria</taxon>
        <taxon>Pseudomonadati</taxon>
        <taxon>Pseudomonadota</taxon>
        <taxon>Alphaproteobacteria</taxon>
        <taxon>Rhodobacterales</taxon>
        <taxon>Roseobacteraceae</taxon>
        <taxon>Thalassovita</taxon>
    </lineage>
</organism>
<protein>
    <submittedName>
        <fullName evidence="10">Branched-chain amino acid transport system permease protein</fullName>
    </submittedName>
</protein>